<evidence type="ECO:0000313" key="1">
    <source>
        <dbReference type="EMBL" id="MFE1352417.1"/>
    </source>
</evidence>
<comment type="caution">
    <text evidence="1">The sequence shown here is derived from an EMBL/GenBank/DDBJ whole genome shotgun (WGS) entry which is preliminary data.</text>
</comment>
<dbReference type="Proteomes" id="UP001599542">
    <property type="component" value="Unassembled WGS sequence"/>
</dbReference>
<dbReference type="InterPro" id="IPR036412">
    <property type="entry name" value="HAD-like_sf"/>
</dbReference>
<reference evidence="1 2" key="1">
    <citation type="submission" date="2024-09" db="EMBL/GenBank/DDBJ databases">
        <title>The Natural Products Discovery Center: Release of the First 8490 Sequenced Strains for Exploring Actinobacteria Biosynthetic Diversity.</title>
        <authorList>
            <person name="Kalkreuter E."/>
            <person name="Kautsar S.A."/>
            <person name="Yang D."/>
            <person name="Bader C.D."/>
            <person name="Teijaro C.N."/>
            <person name="Fluegel L."/>
            <person name="Davis C.M."/>
            <person name="Simpson J.R."/>
            <person name="Lauterbach L."/>
            <person name="Steele A.D."/>
            <person name="Gui C."/>
            <person name="Meng S."/>
            <person name="Li G."/>
            <person name="Viehrig K."/>
            <person name="Ye F."/>
            <person name="Su P."/>
            <person name="Kiefer A.F."/>
            <person name="Nichols A."/>
            <person name="Cepeda A.J."/>
            <person name="Yan W."/>
            <person name="Fan B."/>
            <person name="Jiang Y."/>
            <person name="Adhikari A."/>
            <person name="Zheng C.-J."/>
            <person name="Schuster L."/>
            <person name="Cowan T.M."/>
            <person name="Smanski M.J."/>
            <person name="Chevrette M.G."/>
            <person name="De Carvalho L.P.S."/>
            <person name="Shen B."/>
        </authorList>
    </citation>
    <scope>NUCLEOTIDE SEQUENCE [LARGE SCALE GENOMIC DNA]</scope>
    <source>
        <strain evidence="1 2">NPDC058753</strain>
    </source>
</reference>
<dbReference type="Gene3D" id="1.10.150.240">
    <property type="entry name" value="Putative phosphatase, domain 2"/>
    <property type="match status" value="1"/>
</dbReference>
<keyword evidence="2" id="KW-1185">Reference proteome</keyword>
<dbReference type="Gene3D" id="3.40.50.1000">
    <property type="entry name" value="HAD superfamily/HAD-like"/>
    <property type="match status" value="1"/>
</dbReference>
<evidence type="ECO:0000313" key="2">
    <source>
        <dbReference type="Proteomes" id="UP001599542"/>
    </source>
</evidence>
<gene>
    <name evidence="1" type="ORF">ACFW6T_10555</name>
</gene>
<organism evidence="1 2">
    <name type="scientific">Kitasatospora phosalacinea</name>
    <dbReference type="NCBI Taxonomy" id="2065"/>
    <lineage>
        <taxon>Bacteria</taxon>
        <taxon>Bacillati</taxon>
        <taxon>Actinomycetota</taxon>
        <taxon>Actinomycetes</taxon>
        <taxon>Kitasatosporales</taxon>
        <taxon>Streptomycetaceae</taxon>
        <taxon>Kitasatospora</taxon>
    </lineage>
</organism>
<protein>
    <submittedName>
        <fullName evidence="1">Uncharacterized protein</fullName>
    </submittedName>
</protein>
<name>A0ABW6GI55_9ACTN</name>
<sequence>MVALECLGSFAGFEAVLFDCNGTLADTHPAHRLSLAATLAPYGVEASREWCEGYTGTSTPETIRAALDGQQVGGDEELIGRLVAARRAGMSALDVRGRSTAR</sequence>
<accession>A0ABW6GI55</accession>
<dbReference type="RefSeq" id="WP_380325269.1">
    <property type="nucleotide sequence ID" value="NZ_JBHYPW010000028.1"/>
</dbReference>
<dbReference type="SUPFAM" id="SSF56784">
    <property type="entry name" value="HAD-like"/>
    <property type="match status" value="1"/>
</dbReference>
<dbReference type="EMBL" id="JBHYPX010000016">
    <property type="protein sequence ID" value="MFE1352417.1"/>
    <property type="molecule type" value="Genomic_DNA"/>
</dbReference>
<dbReference type="InterPro" id="IPR023214">
    <property type="entry name" value="HAD_sf"/>
</dbReference>
<dbReference type="InterPro" id="IPR023198">
    <property type="entry name" value="PGP-like_dom2"/>
</dbReference>
<proteinExistence type="predicted"/>